<reference evidence="2" key="1">
    <citation type="submission" date="2025-05" db="UniProtKB">
        <authorList>
            <consortium name="RefSeq"/>
        </authorList>
    </citation>
    <scope>NUCLEOTIDE SEQUENCE [LARGE SCALE GENOMIC DNA]</scope>
</reference>
<name>A0ABM3IYS0_BACDO</name>
<feature type="compositionally biased region" description="Low complexity" evidence="1">
    <location>
        <begin position="89"/>
        <end position="101"/>
    </location>
</feature>
<evidence type="ECO:0000313" key="3">
    <source>
        <dbReference type="RefSeq" id="XP_049302030.1"/>
    </source>
</evidence>
<accession>A0ABM3IYS0</accession>
<proteinExistence type="predicted"/>
<dbReference type="Proteomes" id="UP001652620">
    <property type="component" value="Chromosome 1"/>
</dbReference>
<organism evidence="2 3">
    <name type="scientific">Bactrocera dorsalis</name>
    <name type="common">Oriental fruit fly</name>
    <name type="synonym">Dacus dorsalis</name>
    <dbReference type="NCBI Taxonomy" id="27457"/>
    <lineage>
        <taxon>Eukaryota</taxon>
        <taxon>Metazoa</taxon>
        <taxon>Ecdysozoa</taxon>
        <taxon>Arthropoda</taxon>
        <taxon>Hexapoda</taxon>
        <taxon>Insecta</taxon>
        <taxon>Pterygota</taxon>
        <taxon>Neoptera</taxon>
        <taxon>Endopterygota</taxon>
        <taxon>Diptera</taxon>
        <taxon>Brachycera</taxon>
        <taxon>Muscomorpha</taxon>
        <taxon>Tephritoidea</taxon>
        <taxon>Tephritidae</taxon>
        <taxon>Bactrocera</taxon>
        <taxon>Bactrocera</taxon>
    </lineage>
</organism>
<feature type="region of interest" description="Disordered" evidence="1">
    <location>
        <begin position="89"/>
        <end position="129"/>
    </location>
</feature>
<gene>
    <name evidence="3" type="primary">LOC109579820</name>
</gene>
<sequence length="155" mass="17357">MLRCKVRYWKQMYNKVEEWRKSTGAGIDVGDDVSSIKAKLSQMCPNYKRFSVLFGSKSEVNCVVETYNLKVSQYCSDFSDLVEVVEIPAESSQSSAEPSGSLNEKAEQTTVGAEVATDPPTTPSFLEKVKKRAPKNILSELKDIQKKENSFLSNE</sequence>
<dbReference type="RefSeq" id="XP_049302030.1">
    <property type="nucleotide sequence ID" value="XM_049446073.1"/>
</dbReference>
<keyword evidence="2" id="KW-1185">Reference proteome</keyword>
<dbReference type="GeneID" id="109579820"/>
<evidence type="ECO:0000313" key="2">
    <source>
        <dbReference type="Proteomes" id="UP001652620"/>
    </source>
</evidence>
<evidence type="ECO:0000256" key="1">
    <source>
        <dbReference type="SAM" id="MobiDB-lite"/>
    </source>
</evidence>
<reference evidence="3" key="2">
    <citation type="submission" date="2025-08" db="UniProtKB">
        <authorList>
            <consortium name="RefSeq"/>
        </authorList>
    </citation>
    <scope>IDENTIFICATION</scope>
    <source>
        <tissue evidence="3">Adult</tissue>
    </source>
</reference>
<protein>
    <submittedName>
        <fullName evidence="3">Uncharacterized protein LOC109579820</fullName>
    </submittedName>
</protein>